<feature type="region of interest" description="Disordered" evidence="1">
    <location>
        <begin position="38"/>
        <end position="61"/>
    </location>
</feature>
<evidence type="ECO:0000313" key="2">
    <source>
        <dbReference type="EMBL" id="KAK4378015.1"/>
    </source>
</evidence>
<proteinExistence type="predicted"/>
<evidence type="ECO:0000256" key="1">
    <source>
        <dbReference type="SAM" id="MobiDB-lite"/>
    </source>
</evidence>
<protein>
    <submittedName>
        <fullName evidence="2">Uncharacterized protein</fullName>
    </submittedName>
</protein>
<name>A0AAE1SXF0_9SOLA</name>
<dbReference type="AlphaFoldDB" id="A0AAE1SXF0"/>
<dbReference type="Proteomes" id="UP001291623">
    <property type="component" value="Unassembled WGS sequence"/>
</dbReference>
<feature type="compositionally biased region" description="Basic and acidic residues" evidence="1">
    <location>
        <begin position="39"/>
        <end position="48"/>
    </location>
</feature>
<organism evidence="2 3">
    <name type="scientific">Anisodus tanguticus</name>
    <dbReference type="NCBI Taxonomy" id="243964"/>
    <lineage>
        <taxon>Eukaryota</taxon>
        <taxon>Viridiplantae</taxon>
        <taxon>Streptophyta</taxon>
        <taxon>Embryophyta</taxon>
        <taxon>Tracheophyta</taxon>
        <taxon>Spermatophyta</taxon>
        <taxon>Magnoliopsida</taxon>
        <taxon>eudicotyledons</taxon>
        <taxon>Gunneridae</taxon>
        <taxon>Pentapetalae</taxon>
        <taxon>asterids</taxon>
        <taxon>lamiids</taxon>
        <taxon>Solanales</taxon>
        <taxon>Solanaceae</taxon>
        <taxon>Solanoideae</taxon>
        <taxon>Hyoscyameae</taxon>
        <taxon>Anisodus</taxon>
    </lineage>
</organism>
<sequence length="61" mass="7125">MTENDKHSRCLTKSLRENKTIKKSTCAPNWNMKNAVVGHRSENGEVIRKQRKKERKEQTNG</sequence>
<accession>A0AAE1SXF0</accession>
<comment type="caution">
    <text evidence="2">The sequence shown here is derived from an EMBL/GenBank/DDBJ whole genome shotgun (WGS) entry which is preliminary data.</text>
</comment>
<dbReference type="EMBL" id="JAVYJV010000002">
    <property type="protein sequence ID" value="KAK4378015.1"/>
    <property type="molecule type" value="Genomic_DNA"/>
</dbReference>
<reference evidence="2" key="1">
    <citation type="submission" date="2023-12" db="EMBL/GenBank/DDBJ databases">
        <title>Genome assembly of Anisodus tanguticus.</title>
        <authorList>
            <person name="Wang Y.-J."/>
        </authorList>
    </citation>
    <scope>NUCLEOTIDE SEQUENCE</scope>
    <source>
        <strain evidence="2">KB-2021</strain>
        <tissue evidence="2">Leaf</tissue>
    </source>
</reference>
<keyword evidence="3" id="KW-1185">Reference proteome</keyword>
<evidence type="ECO:0000313" key="3">
    <source>
        <dbReference type="Proteomes" id="UP001291623"/>
    </source>
</evidence>
<gene>
    <name evidence="2" type="ORF">RND71_004311</name>
</gene>